<dbReference type="Ensembl" id="ENSECAT00000105285.1">
    <property type="protein sequence ID" value="ENSECAP00000072807.1"/>
    <property type="gene ID" value="ENSECAG00000011952.4"/>
</dbReference>
<feature type="region of interest" description="Disordered" evidence="2">
    <location>
        <begin position="1"/>
        <end position="72"/>
    </location>
</feature>
<dbReference type="InterPro" id="IPR029274">
    <property type="entry name" value="DUF4615"/>
</dbReference>
<dbReference type="Proteomes" id="UP000002281">
    <property type="component" value="Chromosome 9"/>
</dbReference>
<dbReference type="PANTHER" id="PTHR13602:SF2">
    <property type="entry name" value="UPF0488 PROTEIN C8ORF33"/>
    <property type="match status" value="1"/>
</dbReference>
<reference evidence="3 4" key="1">
    <citation type="journal article" date="2009" name="Science">
        <title>Genome sequence, comparative analysis, and population genetics of the domestic horse.</title>
        <authorList>
            <consortium name="Broad Institute Genome Sequencing Platform"/>
            <consortium name="Broad Institute Whole Genome Assembly Team"/>
            <person name="Wade C.M."/>
            <person name="Giulotto E."/>
            <person name="Sigurdsson S."/>
            <person name="Zoli M."/>
            <person name="Gnerre S."/>
            <person name="Imsland F."/>
            <person name="Lear T.L."/>
            <person name="Adelson D.L."/>
            <person name="Bailey E."/>
            <person name="Bellone R.R."/>
            <person name="Bloecker H."/>
            <person name="Distl O."/>
            <person name="Edgar R.C."/>
            <person name="Garber M."/>
            <person name="Leeb T."/>
            <person name="Mauceli E."/>
            <person name="MacLeod J.N."/>
            <person name="Penedo M.C.T."/>
            <person name="Raison J.M."/>
            <person name="Sharpe T."/>
            <person name="Vogel J."/>
            <person name="Andersson L."/>
            <person name="Antczak D.F."/>
            <person name="Biagi T."/>
            <person name="Binns M.M."/>
            <person name="Chowdhary B.P."/>
            <person name="Coleman S.J."/>
            <person name="Della Valle G."/>
            <person name="Fryc S."/>
            <person name="Guerin G."/>
            <person name="Hasegawa T."/>
            <person name="Hill E.W."/>
            <person name="Jurka J."/>
            <person name="Kiialainen A."/>
            <person name="Lindgren G."/>
            <person name="Liu J."/>
            <person name="Magnani E."/>
            <person name="Mickelson J.R."/>
            <person name="Murray J."/>
            <person name="Nergadze S.G."/>
            <person name="Onofrio R."/>
            <person name="Pedroni S."/>
            <person name="Piras M.F."/>
            <person name="Raudsepp T."/>
            <person name="Rocchi M."/>
            <person name="Roeed K.H."/>
            <person name="Ryder O.A."/>
            <person name="Searle S."/>
            <person name="Skow L."/>
            <person name="Swinburne J.E."/>
            <person name="Syvaenen A.C."/>
            <person name="Tozaki T."/>
            <person name="Valberg S.J."/>
            <person name="Vaudin M."/>
            <person name="White J.R."/>
            <person name="Zody M.C."/>
            <person name="Lander E.S."/>
            <person name="Lindblad-Toh K."/>
        </authorList>
    </citation>
    <scope>NUCLEOTIDE SEQUENCE [LARGE SCALE GENOMIC DNA]</scope>
    <source>
        <strain evidence="3 4">Thoroughbred</strain>
    </source>
</reference>
<dbReference type="AlphaFoldDB" id="A0A9L0SFN1"/>
<reference evidence="3" key="2">
    <citation type="submission" date="2025-08" db="UniProtKB">
        <authorList>
            <consortium name="Ensembl"/>
        </authorList>
    </citation>
    <scope>IDENTIFICATION</scope>
    <source>
        <strain evidence="3">Thoroughbred</strain>
    </source>
</reference>
<reference evidence="3" key="3">
    <citation type="submission" date="2025-09" db="UniProtKB">
        <authorList>
            <consortium name="Ensembl"/>
        </authorList>
    </citation>
    <scope>IDENTIFICATION</scope>
    <source>
        <strain evidence="3">Thoroughbred</strain>
    </source>
</reference>
<evidence type="ECO:0000256" key="1">
    <source>
        <dbReference type="ARBA" id="ARBA00005707"/>
    </source>
</evidence>
<dbReference type="PANTHER" id="PTHR13602">
    <property type="entry name" value="UPF0488 PROTEIN C8ORF33"/>
    <property type="match status" value="1"/>
</dbReference>
<comment type="similarity">
    <text evidence="1">Belongs to the UPF0488 family.</text>
</comment>
<evidence type="ECO:0000313" key="3">
    <source>
        <dbReference type="Ensembl" id="ENSECAP00000072807.1"/>
    </source>
</evidence>
<evidence type="ECO:0000256" key="2">
    <source>
        <dbReference type="SAM" id="MobiDB-lite"/>
    </source>
</evidence>
<keyword evidence="4" id="KW-1185">Reference proteome</keyword>
<name>A0A9L0SFN1_HORSE</name>
<accession>A0A9L0SFN1</accession>
<sequence length="244" mass="26336">PTSVPAVTAAHGGTPARSDAASRARPGGAEGDAASRKQKKKKKTWSGASVANGGSKASEKPAPEEAPLSAEAQAEQLARELAWCVEQLELGLKTQRPSPRQSEGPFCGVGGARGQCYGLCVAREWDRCLCDRTTGGEDRGGHCPLFLSAEEQAVGAIRALRSERTPLPRKRQLMRSLFGDYRAQMESEWREALRALRTAAHSAQVQPVGAAARKKNGRVCRPRLARGVKAPLDTPDEEFRFNFF</sequence>
<protein>
    <submittedName>
        <fullName evidence="3">Chromosome 9 C8orf33 homolog</fullName>
    </submittedName>
</protein>
<dbReference type="GeneTree" id="ENSGT00390000000306"/>
<organism evidence="3 4">
    <name type="scientific">Equus caballus</name>
    <name type="common">Horse</name>
    <dbReference type="NCBI Taxonomy" id="9796"/>
    <lineage>
        <taxon>Eukaryota</taxon>
        <taxon>Metazoa</taxon>
        <taxon>Chordata</taxon>
        <taxon>Craniata</taxon>
        <taxon>Vertebrata</taxon>
        <taxon>Euteleostomi</taxon>
        <taxon>Mammalia</taxon>
        <taxon>Eutheria</taxon>
        <taxon>Laurasiatheria</taxon>
        <taxon>Perissodactyla</taxon>
        <taxon>Equidae</taxon>
        <taxon>Equus</taxon>
    </lineage>
</organism>
<proteinExistence type="inferred from homology"/>
<feature type="compositionally biased region" description="Low complexity" evidence="2">
    <location>
        <begin position="15"/>
        <end position="27"/>
    </location>
</feature>
<evidence type="ECO:0000313" key="4">
    <source>
        <dbReference type="Proteomes" id="UP000002281"/>
    </source>
</evidence>
<dbReference type="Pfam" id="PF15393">
    <property type="entry name" value="DUF4615"/>
    <property type="match status" value="2"/>
</dbReference>